<dbReference type="Proteomes" id="UP000727071">
    <property type="component" value="Unassembled WGS sequence"/>
</dbReference>
<comment type="caution">
    <text evidence="1">The sequence shown here is derived from an EMBL/GenBank/DDBJ whole genome shotgun (WGS) entry which is preliminary data.</text>
</comment>
<protein>
    <submittedName>
        <fullName evidence="1">Uncharacterized protein</fullName>
    </submittedName>
</protein>
<evidence type="ECO:0000313" key="1">
    <source>
        <dbReference type="EMBL" id="MBZ6014946.1"/>
    </source>
</evidence>
<evidence type="ECO:0000313" key="2">
    <source>
        <dbReference type="Proteomes" id="UP000727071"/>
    </source>
</evidence>
<organism evidence="1 2">
    <name type="scientific">Leuconostoc gelidum subsp. gelidum</name>
    <dbReference type="NCBI Taxonomy" id="1607839"/>
    <lineage>
        <taxon>Bacteria</taxon>
        <taxon>Bacillati</taxon>
        <taxon>Bacillota</taxon>
        <taxon>Bacilli</taxon>
        <taxon>Lactobacillales</taxon>
        <taxon>Lactobacillaceae</taxon>
        <taxon>Leuconostoc</taxon>
        <taxon>Leuconostoc gelidum group</taxon>
    </lineage>
</organism>
<dbReference type="RefSeq" id="WP_224155200.1">
    <property type="nucleotide sequence ID" value="NZ_JAHBFV010000002.1"/>
</dbReference>
<reference evidence="1" key="1">
    <citation type="submission" date="2021-05" db="EMBL/GenBank/DDBJ databases">
        <title>Pangenome of Leuconostoc gelidum warrants species status for Leuconostoc gelidum subsp. gasicomitatum.</title>
        <authorList>
            <person name="Johansson P."/>
            <person name="Sade E."/>
            <person name="Hultman J."/>
            <person name="Auvinen P."/>
            <person name="Bjorkroth J."/>
        </authorList>
    </citation>
    <scope>NUCLEOTIDE SEQUENCE</scope>
    <source>
        <strain evidence="1">C220d</strain>
    </source>
</reference>
<gene>
    <name evidence="1" type="ORF">KII88_00065</name>
</gene>
<proteinExistence type="predicted"/>
<sequence>GVLLDKHKEKLLDGNFFMLLLYHHVPQFIFIFVGYTQFFCGVYTVFLWGIHSFFVGYYPVKP</sequence>
<feature type="non-terminal residue" evidence="1">
    <location>
        <position position="1"/>
    </location>
</feature>
<name>A0AB35FWX4_LEUGE</name>
<dbReference type="EMBL" id="JAHBFV010000002">
    <property type="protein sequence ID" value="MBZ6014946.1"/>
    <property type="molecule type" value="Genomic_DNA"/>
</dbReference>
<accession>A0AB35FWX4</accession>
<dbReference type="AlphaFoldDB" id="A0AB35FWX4"/>